<dbReference type="PANTHER" id="PTHR33132">
    <property type="entry name" value="OSJNBB0118P14.9 PROTEIN"/>
    <property type="match status" value="1"/>
</dbReference>
<feature type="region of interest" description="Disordered" evidence="1">
    <location>
        <begin position="1"/>
        <end position="25"/>
    </location>
</feature>
<organism evidence="2 3">
    <name type="scientific">Dichanthelium oligosanthes</name>
    <dbReference type="NCBI Taxonomy" id="888268"/>
    <lineage>
        <taxon>Eukaryota</taxon>
        <taxon>Viridiplantae</taxon>
        <taxon>Streptophyta</taxon>
        <taxon>Embryophyta</taxon>
        <taxon>Tracheophyta</taxon>
        <taxon>Spermatophyta</taxon>
        <taxon>Magnoliopsida</taxon>
        <taxon>Liliopsida</taxon>
        <taxon>Poales</taxon>
        <taxon>Poaceae</taxon>
        <taxon>PACMAD clade</taxon>
        <taxon>Panicoideae</taxon>
        <taxon>Panicodae</taxon>
        <taxon>Paniceae</taxon>
        <taxon>Dichantheliinae</taxon>
        <taxon>Dichanthelium</taxon>
    </lineage>
</organism>
<reference evidence="2 3" key="1">
    <citation type="submission" date="2016-09" db="EMBL/GenBank/DDBJ databases">
        <title>The draft genome of Dichanthelium oligosanthes: A C3 panicoid grass species.</title>
        <authorList>
            <person name="Studer A.J."/>
            <person name="Schnable J.C."/>
            <person name="Brutnell T.P."/>
        </authorList>
    </citation>
    <scope>NUCLEOTIDE SEQUENCE [LARGE SCALE GENOMIC DNA]</scope>
    <source>
        <strain evidence="3">cv. Kellogg 1175</strain>
        <tissue evidence="2">Leaf</tissue>
    </source>
</reference>
<gene>
    <name evidence="2" type="ORF">BAE44_0006692</name>
</gene>
<evidence type="ECO:0000256" key="1">
    <source>
        <dbReference type="SAM" id="MobiDB-lite"/>
    </source>
</evidence>
<dbReference type="Proteomes" id="UP000095767">
    <property type="component" value="Unassembled WGS sequence"/>
</dbReference>
<dbReference type="OrthoDB" id="1109687at2759"/>
<proteinExistence type="predicted"/>
<accession>A0A1E5W4F6</accession>
<evidence type="ECO:0000313" key="3">
    <source>
        <dbReference type="Proteomes" id="UP000095767"/>
    </source>
</evidence>
<protein>
    <submittedName>
        <fullName evidence="2">Uncharacterized protein</fullName>
    </submittedName>
</protein>
<dbReference type="EMBL" id="LWDX02021619">
    <property type="protein sequence ID" value="OEL32289.1"/>
    <property type="molecule type" value="Genomic_DNA"/>
</dbReference>
<keyword evidence="3" id="KW-1185">Reference proteome</keyword>
<feature type="region of interest" description="Disordered" evidence="1">
    <location>
        <begin position="75"/>
        <end position="104"/>
    </location>
</feature>
<dbReference type="AlphaFoldDB" id="A0A1E5W4F6"/>
<sequence length="155" mass="17027">MDGGDSSPVMTDSERRAYRYGHPAAPRLRGMRKSWSHDSLAGYGGGGRASCVCAPTTHPGSFRCKHHRYAASNLGAAKAEEAPARRRREARRGPGNGAHRRSGGRGQVVAKLLRAAAAFCTFGAVRLHRADVFRPCHFRDFGVKVFLWFCFARLK</sequence>
<name>A0A1E5W4F6_9POAL</name>
<evidence type="ECO:0000313" key="2">
    <source>
        <dbReference type="EMBL" id="OEL32289.1"/>
    </source>
</evidence>
<dbReference type="PANTHER" id="PTHR33132:SF146">
    <property type="entry name" value="EXPRESSED PROTEIN"/>
    <property type="match status" value="1"/>
</dbReference>
<comment type="caution">
    <text evidence="2">The sequence shown here is derived from an EMBL/GenBank/DDBJ whole genome shotgun (WGS) entry which is preliminary data.</text>
</comment>